<protein>
    <submittedName>
        <fullName evidence="3">Uncharacterized protein</fullName>
    </submittedName>
</protein>
<evidence type="ECO:0000256" key="1">
    <source>
        <dbReference type="ARBA" id="ARBA00022679"/>
    </source>
</evidence>
<dbReference type="FunFam" id="3.40.50.2000:FF:000138">
    <property type="entry name" value="Glycosyltransferase"/>
    <property type="match status" value="1"/>
</dbReference>
<dbReference type="CDD" id="cd03784">
    <property type="entry name" value="GT1_Gtf-like"/>
    <property type="match status" value="1"/>
</dbReference>
<reference evidence="3" key="1">
    <citation type="journal article" date="2023" name="Plant J.">
        <title>Genome sequences and population genomics provide insights into the demographic history, inbreeding, and mutation load of two 'living fossil' tree species of Dipteronia.</title>
        <authorList>
            <person name="Feng Y."/>
            <person name="Comes H.P."/>
            <person name="Chen J."/>
            <person name="Zhu S."/>
            <person name="Lu R."/>
            <person name="Zhang X."/>
            <person name="Li P."/>
            <person name="Qiu J."/>
            <person name="Olsen K.M."/>
            <person name="Qiu Y."/>
        </authorList>
    </citation>
    <scope>NUCLEOTIDE SEQUENCE</scope>
    <source>
        <strain evidence="3">KIB01</strain>
    </source>
</reference>
<keyword evidence="4" id="KW-1185">Reference proteome</keyword>
<dbReference type="Gene3D" id="3.40.50.2000">
    <property type="entry name" value="Glycogen Phosphorylase B"/>
    <property type="match status" value="2"/>
</dbReference>
<evidence type="ECO:0000313" key="3">
    <source>
        <dbReference type="EMBL" id="KAK2643237.1"/>
    </source>
</evidence>
<dbReference type="GO" id="GO:0008194">
    <property type="term" value="F:UDP-glycosyltransferase activity"/>
    <property type="evidence" value="ECO:0007669"/>
    <property type="project" value="InterPro"/>
</dbReference>
<evidence type="ECO:0000313" key="4">
    <source>
        <dbReference type="Proteomes" id="UP001280121"/>
    </source>
</evidence>
<dbReference type="Proteomes" id="UP001280121">
    <property type="component" value="Unassembled WGS sequence"/>
</dbReference>
<dbReference type="EMBL" id="JANJYI010000007">
    <property type="protein sequence ID" value="KAK2643237.1"/>
    <property type="molecule type" value="Genomic_DNA"/>
</dbReference>
<sequence>MQLALDCISRVPKSQYLLFTSIYELEMQVTNTLRETLPFPVYTVGPSIPYLDLKSRSSGSNNTSDNPDYIQWLDLQPENSVLSVSSTQMDEIAAGLSSSGVRFMWVARGEASRLQEICGGEMGLVLPWCDQLRVLCHPSAGGFWTHCGWNSTLESAFAGVPMLTFPLFLDQDPNSNQIVEDWKIGRRVKREPLTENFVTKQEIAQLVRSFMDLDSIEGKQMRNKTRQVRDMSRKATEEEDGSSVINLDAFFSDISH</sequence>
<feature type="region of interest" description="Disordered" evidence="2">
    <location>
        <begin position="221"/>
        <end position="240"/>
    </location>
</feature>
<proteinExistence type="predicted"/>
<gene>
    <name evidence="3" type="ORF">Ddye_025000</name>
</gene>
<keyword evidence="1" id="KW-0808">Transferase</keyword>
<feature type="compositionally biased region" description="Basic and acidic residues" evidence="2">
    <location>
        <begin position="227"/>
        <end position="236"/>
    </location>
</feature>
<name>A0AAD9TW24_9ROSI</name>
<dbReference type="AlphaFoldDB" id="A0AAD9TW24"/>
<dbReference type="PANTHER" id="PTHR48045:SF22">
    <property type="entry name" value="UDP-GLUCURONOSYL_UDP-GLUCOSYLTRANSFERASE"/>
    <property type="match status" value="1"/>
</dbReference>
<dbReference type="Pfam" id="PF00201">
    <property type="entry name" value="UDPGT"/>
    <property type="match status" value="1"/>
</dbReference>
<dbReference type="PANTHER" id="PTHR48045">
    <property type="entry name" value="UDP-GLYCOSYLTRANSFERASE 72B1"/>
    <property type="match status" value="1"/>
</dbReference>
<organism evidence="3 4">
    <name type="scientific">Dipteronia dyeriana</name>
    <dbReference type="NCBI Taxonomy" id="168575"/>
    <lineage>
        <taxon>Eukaryota</taxon>
        <taxon>Viridiplantae</taxon>
        <taxon>Streptophyta</taxon>
        <taxon>Embryophyta</taxon>
        <taxon>Tracheophyta</taxon>
        <taxon>Spermatophyta</taxon>
        <taxon>Magnoliopsida</taxon>
        <taxon>eudicotyledons</taxon>
        <taxon>Gunneridae</taxon>
        <taxon>Pentapetalae</taxon>
        <taxon>rosids</taxon>
        <taxon>malvids</taxon>
        <taxon>Sapindales</taxon>
        <taxon>Sapindaceae</taxon>
        <taxon>Hippocastanoideae</taxon>
        <taxon>Acereae</taxon>
        <taxon>Dipteronia</taxon>
    </lineage>
</organism>
<dbReference type="InterPro" id="IPR002213">
    <property type="entry name" value="UDP_glucos_trans"/>
</dbReference>
<evidence type="ECO:0000256" key="2">
    <source>
        <dbReference type="SAM" id="MobiDB-lite"/>
    </source>
</evidence>
<comment type="caution">
    <text evidence="3">The sequence shown here is derived from an EMBL/GenBank/DDBJ whole genome shotgun (WGS) entry which is preliminary data.</text>
</comment>
<accession>A0AAD9TW24</accession>
<dbReference type="SUPFAM" id="SSF53756">
    <property type="entry name" value="UDP-Glycosyltransferase/glycogen phosphorylase"/>
    <property type="match status" value="1"/>
</dbReference>